<evidence type="ECO:0000313" key="2">
    <source>
        <dbReference type="EMBL" id="OAV98229.1"/>
    </source>
</evidence>
<reference evidence="3" key="4">
    <citation type="submission" date="2025-05" db="UniProtKB">
        <authorList>
            <consortium name="EnsemblFungi"/>
        </authorList>
    </citation>
    <scope>IDENTIFICATION</scope>
    <source>
        <strain evidence="3">isolate 1-1 / race 1 (BBBD)</strain>
    </source>
</reference>
<reference evidence="3 4" key="3">
    <citation type="journal article" date="2017" name="G3 (Bethesda)">
        <title>Comparative analysis highlights variable genome content of wheat rusts and divergence of the mating loci.</title>
        <authorList>
            <person name="Cuomo C.A."/>
            <person name="Bakkeren G."/>
            <person name="Khalil H.B."/>
            <person name="Panwar V."/>
            <person name="Joly D."/>
            <person name="Linning R."/>
            <person name="Sakthikumar S."/>
            <person name="Song X."/>
            <person name="Adiconis X."/>
            <person name="Fan L."/>
            <person name="Goldberg J.M."/>
            <person name="Levin J.Z."/>
            <person name="Young S."/>
            <person name="Zeng Q."/>
            <person name="Anikster Y."/>
            <person name="Bruce M."/>
            <person name="Wang M."/>
            <person name="Yin C."/>
            <person name="McCallum B."/>
            <person name="Szabo L.J."/>
            <person name="Hulbert S."/>
            <person name="Chen X."/>
            <person name="Fellers J.P."/>
        </authorList>
    </citation>
    <scope>NUCLEOTIDE SEQUENCE</scope>
    <source>
        <strain evidence="3">isolate 1-1 / race 1 (BBBD)</strain>
        <strain evidence="4">Isolate 1-1 / race 1 (BBBD)</strain>
    </source>
</reference>
<proteinExistence type="predicted"/>
<keyword evidence="4" id="KW-1185">Reference proteome</keyword>
<accession>A0A180H0U6</accession>
<evidence type="ECO:0000313" key="3">
    <source>
        <dbReference type="EnsemblFungi" id="PTTG_25714-t43_1-p1"/>
    </source>
</evidence>
<dbReference type="AlphaFoldDB" id="A0A180H0U6"/>
<sequence>MFGIYTCGAGEIRVSSEGQARRDLRGKQAQPTPLPTSQVLEGNKWKRKKKKNQVQQTYEQSIRDSTSPSARTGTFVDIQMR</sequence>
<feature type="compositionally biased region" description="Polar residues" evidence="1">
    <location>
        <begin position="53"/>
        <end position="72"/>
    </location>
</feature>
<evidence type="ECO:0000256" key="1">
    <source>
        <dbReference type="SAM" id="MobiDB-lite"/>
    </source>
</evidence>
<reference evidence="2" key="1">
    <citation type="submission" date="2009-11" db="EMBL/GenBank/DDBJ databases">
        <authorList>
            <consortium name="The Broad Institute Genome Sequencing Platform"/>
            <person name="Ward D."/>
            <person name="Feldgarden M."/>
            <person name="Earl A."/>
            <person name="Young S.K."/>
            <person name="Zeng Q."/>
            <person name="Koehrsen M."/>
            <person name="Alvarado L."/>
            <person name="Berlin A."/>
            <person name="Bochicchio J."/>
            <person name="Borenstein D."/>
            <person name="Chapman S.B."/>
            <person name="Chen Z."/>
            <person name="Engels R."/>
            <person name="Freedman E."/>
            <person name="Gellesch M."/>
            <person name="Goldberg J."/>
            <person name="Griggs A."/>
            <person name="Gujja S."/>
            <person name="Heilman E."/>
            <person name="Heiman D."/>
            <person name="Hepburn T."/>
            <person name="Howarth C."/>
            <person name="Jen D."/>
            <person name="Larson L."/>
            <person name="Lewis B."/>
            <person name="Mehta T."/>
            <person name="Park D."/>
            <person name="Pearson M."/>
            <person name="Roberts A."/>
            <person name="Saif S."/>
            <person name="Shea T."/>
            <person name="Shenoy N."/>
            <person name="Sisk P."/>
            <person name="Stolte C."/>
            <person name="Sykes S."/>
            <person name="Thomson T."/>
            <person name="Walk T."/>
            <person name="White J."/>
            <person name="Yandava C."/>
            <person name="Izard J."/>
            <person name="Baranova O.V."/>
            <person name="Blanton J.M."/>
            <person name="Tanner A.C."/>
            <person name="Dewhirst F.E."/>
            <person name="Haas B."/>
            <person name="Nusbaum C."/>
            <person name="Birren B."/>
        </authorList>
    </citation>
    <scope>NUCLEOTIDE SEQUENCE [LARGE SCALE GENOMIC DNA]</scope>
    <source>
        <strain evidence="2">1-1 BBBD Race 1</strain>
    </source>
</reference>
<gene>
    <name evidence="2" type="ORF">PTTG_25714</name>
</gene>
<dbReference type="EnsemblFungi" id="PTTG_25714-t43_1">
    <property type="protein sequence ID" value="PTTG_25714-t43_1-p1"/>
    <property type="gene ID" value="PTTG_25714"/>
</dbReference>
<dbReference type="VEuPathDB" id="FungiDB:PTTG_25714"/>
<dbReference type="EMBL" id="ADAS02000008">
    <property type="protein sequence ID" value="OAV98229.1"/>
    <property type="molecule type" value="Genomic_DNA"/>
</dbReference>
<evidence type="ECO:0000313" key="4">
    <source>
        <dbReference type="Proteomes" id="UP000005240"/>
    </source>
</evidence>
<name>A0A180H0U6_PUCT1</name>
<dbReference type="Proteomes" id="UP000005240">
    <property type="component" value="Unassembled WGS sequence"/>
</dbReference>
<feature type="compositionally biased region" description="Polar residues" evidence="1">
    <location>
        <begin position="29"/>
        <end position="40"/>
    </location>
</feature>
<protein>
    <submittedName>
        <fullName evidence="2 3">Uncharacterized protein</fullName>
    </submittedName>
</protein>
<feature type="region of interest" description="Disordered" evidence="1">
    <location>
        <begin position="16"/>
        <end position="81"/>
    </location>
</feature>
<reference evidence="2" key="2">
    <citation type="submission" date="2016-05" db="EMBL/GenBank/DDBJ databases">
        <title>Comparative analysis highlights variable genome content of wheat rusts and divergence of the mating loci.</title>
        <authorList>
            <person name="Cuomo C.A."/>
            <person name="Bakkeren G."/>
            <person name="Szabo L."/>
            <person name="Khalil H."/>
            <person name="Joly D."/>
            <person name="Goldberg J."/>
            <person name="Young S."/>
            <person name="Zeng Q."/>
            <person name="Fellers J."/>
        </authorList>
    </citation>
    <scope>NUCLEOTIDE SEQUENCE [LARGE SCALE GENOMIC DNA]</scope>
    <source>
        <strain evidence="2">1-1 BBBD Race 1</strain>
    </source>
</reference>
<organism evidence="2">
    <name type="scientific">Puccinia triticina (isolate 1-1 / race 1 (BBBD))</name>
    <name type="common">Brown leaf rust fungus</name>
    <dbReference type="NCBI Taxonomy" id="630390"/>
    <lineage>
        <taxon>Eukaryota</taxon>
        <taxon>Fungi</taxon>
        <taxon>Dikarya</taxon>
        <taxon>Basidiomycota</taxon>
        <taxon>Pucciniomycotina</taxon>
        <taxon>Pucciniomycetes</taxon>
        <taxon>Pucciniales</taxon>
        <taxon>Pucciniaceae</taxon>
        <taxon>Puccinia</taxon>
    </lineage>
</organism>